<reference evidence="7 8" key="1">
    <citation type="submission" date="2020-08" db="EMBL/GenBank/DDBJ databases">
        <title>Bridging the membrane lipid divide: bacteria of the FCB group superphylum have the potential to synthesize archaeal ether lipids.</title>
        <authorList>
            <person name="Villanueva L."/>
            <person name="Von Meijenfeldt F.A.B."/>
            <person name="Westbye A.B."/>
            <person name="Yadav S."/>
            <person name="Hopmans E.C."/>
            <person name="Dutilh B.E."/>
            <person name="Sinninghe Damste J.S."/>
        </authorList>
    </citation>
    <scope>NUCLEOTIDE SEQUENCE [LARGE SCALE GENOMIC DNA]</scope>
    <source>
        <strain evidence="7">NIOZ-UU81</strain>
    </source>
</reference>
<sequence length="162" mass="18392">MMYQPVLAVLAFVMSADGRQTLLVHRNRREHDLHLHKVNGLGGKVEAGEDVYACLCRELQEEAGIVCELAILRGTISWPGFGSAGEDWFGFIFRVDQFSGEPVAVNEEGELVWHELSELDSLPMWEGDRHFLPMVFDENPSLFYGHMVYGDEGPPVWTWTRP</sequence>
<dbReference type="Proteomes" id="UP000599024">
    <property type="component" value="Unassembled WGS sequence"/>
</dbReference>
<dbReference type="GO" id="GO:0008413">
    <property type="term" value="F:8-oxo-7,8-dihydroguanosine triphosphate pyrophosphatase activity"/>
    <property type="evidence" value="ECO:0007669"/>
    <property type="project" value="InterPro"/>
</dbReference>
<dbReference type="EMBL" id="JACNLK010000054">
    <property type="protein sequence ID" value="MBC8208808.1"/>
    <property type="molecule type" value="Genomic_DNA"/>
</dbReference>
<dbReference type="PANTHER" id="PTHR43758">
    <property type="entry name" value="7,8-DIHYDRO-8-OXOGUANINE TRIPHOSPHATASE"/>
    <property type="match status" value="1"/>
</dbReference>
<dbReference type="CDD" id="cd18886">
    <property type="entry name" value="NUDIX_MutT_Nudt1"/>
    <property type="match status" value="1"/>
</dbReference>
<evidence type="ECO:0000256" key="1">
    <source>
        <dbReference type="ARBA" id="ARBA00001946"/>
    </source>
</evidence>
<evidence type="ECO:0000259" key="6">
    <source>
        <dbReference type="PROSITE" id="PS51462"/>
    </source>
</evidence>
<evidence type="ECO:0000313" key="8">
    <source>
        <dbReference type="Proteomes" id="UP000599024"/>
    </source>
</evidence>
<feature type="domain" description="Nudix hydrolase" evidence="6">
    <location>
        <begin position="2"/>
        <end position="137"/>
    </location>
</feature>
<dbReference type="Pfam" id="PF00293">
    <property type="entry name" value="NUDIX"/>
    <property type="match status" value="1"/>
</dbReference>
<dbReference type="GO" id="GO:0006281">
    <property type="term" value="P:DNA repair"/>
    <property type="evidence" value="ECO:0007669"/>
    <property type="project" value="InterPro"/>
</dbReference>
<dbReference type="Gene3D" id="3.90.79.10">
    <property type="entry name" value="Nucleoside Triphosphate Pyrophosphohydrolase"/>
    <property type="match status" value="1"/>
</dbReference>
<dbReference type="PROSITE" id="PS51462">
    <property type="entry name" value="NUDIX"/>
    <property type="match status" value="1"/>
</dbReference>
<dbReference type="PROSITE" id="PS00893">
    <property type="entry name" value="NUDIX_BOX"/>
    <property type="match status" value="1"/>
</dbReference>
<dbReference type="AlphaFoldDB" id="A0A8J6TAH0"/>
<dbReference type="PRINTS" id="PR01402">
    <property type="entry name" value="MUTATORMUTX"/>
</dbReference>
<gene>
    <name evidence="7" type="ORF">H8E79_06540</name>
</gene>
<evidence type="ECO:0000313" key="7">
    <source>
        <dbReference type="EMBL" id="MBC8208808.1"/>
    </source>
</evidence>
<keyword evidence="3" id="KW-0479">Metal-binding</keyword>
<comment type="caution">
    <text evidence="7">The sequence shown here is derived from an EMBL/GenBank/DDBJ whole genome shotgun (WGS) entry which is preliminary data.</text>
</comment>
<keyword evidence="4" id="KW-0378">Hydrolase</keyword>
<comment type="similarity">
    <text evidence="2">Belongs to the Nudix hydrolase family.</text>
</comment>
<comment type="cofactor">
    <cofactor evidence="1">
        <name>Mg(2+)</name>
        <dbReference type="ChEBI" id="CHEBI:18420"/>
    </cofactor>
</comment>
<dbReference type="GO" id="GO:0046872">
    <property type="term" value="F:metal ion binding"/>
    <property type="evidence" value="ECO:0007669"/>
    <property type="project" value="UniProtKB-KW"/>
</dbReference>
<evidence type="ECO:0000256" key="5">
    <source>
        <dbReference type="ARBA" id="ARBA00022842"/>
    </source>
</evidence>
<dbReference type="PANTHER" id="PTHR43758:SF2">
    <property type="entry name" value="OXIDIZED PURINE NUCLEOSIDE TRIPHOSPHATE HYDROLASE"/>
    <property type="match status" value="1"/>
</dbReference>
<accession>A0A8J6TAH0</accession>
<evidence type="ECO:0000256" key="3">
    <source>
        <dbReference type="ARBA" id="ARBA00022723"/>
    </source>
</evidence>
<dbReference type="InterPro" id="IPR003562">
    <property type="entry name" value="Mutator_MutX_prot"/>
</dbReference>
<protein>
    <submittedName>
        <fullName evidence="7">8-oxo-dGTP diphosphatase</fullName>
    </submittedName>
</protein>
<evidence type="ECO:0000256" key="4">
    <source>
        <dbReference type="ARBA" id="ARBA00022801"/>
    </source>
</evidence>
<dbReference type="InterPro" id="IPR015797">
    <property type="entry name" value="NUDIX_hydrolase-like_dom_sf"/>
</dbReference>
<organism evidence="7 8">
    <name type="scientific">Candidatus Desulfatifera sulfidica</name>
    <dbReference type="NCBI Taxonomy" id="2841691"/>
    <lineage>
        <taxon>Bacteria</taxon>
        <taxon>Pseudomonadati</taxon>
        <taxon>Thermodesulfobacteriota</taxon>
        <taxon>Desulfobulbia</taxon>
        <taxon>Desulfobulbales</taxon>
        <taxon>Desulfobulbaceae</taxon>
        <taxon>Candidatus Desulfatifera</taxon>
    </lineage>
</organism>
<dbReference type="GO" id="GO:0005737">
    <property type="term" value="C:cytoplasm"/>
    <property type="evidence" value="ECO:0007669"/>
    <property type="project" value="TreeGrafter"/>
</dbReference>
<name>A0A8J6TAH0_9BACT</name>
<keyword evidence="5" id="KW-0460">Magnesium</keyword>
<dbReference type="InterPro" id="IPR000086">
    <property type="entry name" value="NUDIX_hydrolase_dom"/>
</dbReference>
<evidence type="ECO:0000256" key="2">
    <source>
        <dbReference type="ARBA" id="ARBA00005582"/>
    </source>
</evidence>
<dbReference type="InterPro" id="IPR020084">
    <property type="entry name" value="NUDIX_hydrolase_CS"/>
</dbReference>
<dbReference type="SUPFAM" id="SSF55811">
    <property type="entry name" value="Nudix"/>
    <property type="match status" value="1"/>
</dbReference>
<proteinExistence type="inferred from homology"/>